<reference evidence="9 10" key="1">
    <citation type="submission" date="2015-11" db="EMBL/GenBank/DDBJ databases">
        <title>Genome sequences of Lysobacter enzymogenes strain C3 and Lysobacter antibioticus ATCC 29479.</title>
        <authorList>
            <person name="Kobayashi D.Y."/>
        </authorList>
    </citation>
    <scope>NUCLEOTIDE SEQUENCE [LARGE SCALE GENOMIC DNA]</scope>
    <source>
        <strain evidence="9 10">C3</strain>
    </source>
</reference>
<dbReference type="Gene3D" id="1.10.760.10">
    <property type="entry name" value="Cytochrome c-like domain"/>
    <property type="match status" value="1"/>
</dbReference>
<feature type="chain" id="PRO_5006595594" evidence="7">
    <location>
        <begin position="25"/>
        <end position="99"/>
    </location>
</feature>
<dbReference type="GO" id="GO:0009055">
    <property type="term" value="F:electron transfer activity"/>
    <property type="evidence" value="ECO:0007669"/>
    <property type="project" value="InterPro"/>
</dbReference>
<name>A0A0S2DHP8_LYSEN</name>
<dbReference type="InterPro" id="IPR009056">
    <property type="entry name" value="Cyt_c-like_dom"/>
</dbReference>
<evidence type="ECO:0000256" key="6">
    <source>
        <dbReference type="PROSITE-ProRule" id="PRU00433"/>
    </source>
</evidence>
<dbReference type="InterPro" id="IPR051811">
    <property type="entry name" value="Cytochrome_c550/c551-like"/>
</dbReference>
<evidence type="ECO:0000256" key="7">
    <source>
        <dbReference type="SAM" id="SignalP"/>
    </source>
</evidence>
<accession>A0A0S2DHP8</accession>
<keyword evidence="3 6" id="KW-0479">Metal-binding</keyword>
<evidence type="ECO:0000256" key="5">
    <source>
        <dbReference type="ARBA" id="ARBA00023004"/>
    </source>
</evidence>
<evidence type="ECO:0000256" key="3">
    <source>
        <dbReference type="ARBA" id="ARBA00022723"/>
    </source>
</evidence>
<gene>
    <name evidence="9" type="ORF">GLE_2607</name>
</gene>
<keyword evidence="4" id="KW-0249">Electron transport</keyword>
<evidence type="ECO:0000256" key="2">
    <source>
        <dbReference type="ARBA" id="ARBA00022617"/>
    </source>
</evidence>
<organism evidence="9 10">
    <name type="scientific">Lysobacter enzymogenes</name>
    <dbReference type="NCBI Taxonomy" id="69"/>
    <lineage>
        <taxon>Bacteria</taxon>
        <taxon>Pseudomonadati</taxon>
        <taxon>Pseudomonadota</taxon>
        <taxon>Gammaproteobacteria</taxon>
        <taxon>Lysobacterales</taxon>
        <taxon>Lysobacteraceae</taxon>
        <taxon>Lysobacter</taxon>
    </lineage>
</organism>
<dbReference type="SUPFAM" id="SSF46626">
    <property type="entry name" value="Cytochrome c"/>
    <property type="match status" value="1"/>
</dbReference>
<sequence length="99" mass="10216">MSKSIAVAVLPFLAAVSAAAPAIAQDSAAGAKLYAANCASCHGPNRAGMGEMFPALTDVGKRLDAKKIKERIKTGGGLMPPFGQLSEKDLEDLAVFLKQ</sequence>
<evidence type="ECO:0000256" key="1">
    <source>
        <dbReference type="ARBA" id="ARBA00022448"/>
    </source>
</evidence>
<keyword evidence="5 6" id="KW-0408">Iron</keyword>
<evidence type="ECO:0000313" key="10">
    <source>
        <dbReference type="Proteomes" id="UP000061569"/>
    </source>
</evidence>
<evidence type="ECO:0000259" key="8">
    <source>
        <dbReference type="PROSITE" id="PS51007"/>
    </source>
</evidence>
<evidence type="ECO:0000256" key="4">
    <source>
        <dbReference type="ARBA" id="ARBA00022982"/>
    </source>
</evidence>
<dbReference type="GO" id="GO:0020037">
    <property type="term" value="F:heme binding"/>
    <property type="evidence" value="ECO:0007669"/>
    <property type="project" value="InterPro"/>
</dbReference>
<dbReference type="InterPro" id="IPR036909">
    <property type="entry name" value="Cyt_c-like_dom_sf"/>
</dbReference>
<feature type="domain" description="Cytochrome c" evidence="8">
    <location>
        <begin position="25"/>
        <end position="99"/>
    </location>
</feature>
<dbReference type="PATRIC" id="fig|69.6.peg.2567"/>
<dbReference type="AlphaFoldDB" id="A0A0S2DHP8"/>
<dbReference type="Pfam" id="PF13442">
    <property type="entry name" value="Cytochrome_CBB3"/>
    <property type="match status" value="1"/>
</dbReference>
<keyword evidence="7" id="KW-0732">Signal</keyword>
<protein>
    <submittedName>
        <fullName evidence="9">Cytochrome C family protein</fullName>
    </submittedName>
</protein>
<dbReference type="GO" id="GO:0046872">
    <property type="term" value="F:metal ion binding"/>
    <property type="evidence" value="ECO:0007669"/>
    <property type="project" value="UniProtKB-KW"/>
</dbReference>
<dbReference type="PANTHER" id="PTHR37823">
    <property type="entry name" value="CYTOCHROME C-553-LIKE"/>
    <property type="match status" value="1"/>
</dbReference>
<dbReference type="STRING" id="69.GLE_2607"/>
<keyword evidence="2 6" id="KW-0349">Heme</keyword>
<keyword evidence="1" id="KW-0813">Transport</keyword>
<evidence type="ECO:0000313" key="9">
    <source>
        <dbReference type="EMBL" id="ALN57955.1"/>
    </source>
</evidence>
<proteinExistence type="predicted"/>
<dbReference type="EMBL" id="CP013140">
    <property type="protein sequence ID" value="ALN57955.1"/>
    <property type="molecule type" value="Genomic_DNA"/>
</dbReference>
<feature type="signal peptide" evidence="7">
    <location>
        <begin position="1"/>
        <end position="24"/>
    </location>
</feature>
<dbReference type="PROSITE" id="PS51007">
    <property type="entry name" value="CYTC"/>
    <property type="match status" value="1"/>
</dbReference>
<dbReference type="KEGG" id="lez:GLE_2607"/>
<dbReference type="Proteomes" id="UP000061569">
    <property type="component" value="Chromosome"/>
</dbReference>